<organism evidence="1 2">
    <name type="scientific">Reinekea blandensis MED297</name>
    <dbReference type="NCBI Taxonomy" id="314283"/>
    <lineage>
        <taxon>Bacteria</taxon>
        <taxon>Pseudomonadati</taxon>
        <taxon>Pseudomonadota</taxon>
        <taxon>Gammaproteobacteria</taxon>
        <taxon>Oceanospirillales</taxon>
        <taxon>Saccharospirillaceae</taxon>
        <taxon>Reinekea</taxon>
    </lineage>
</organism>
<dbReference type="HOGENOM" id="CLU_2737208_0_0_6"/>
<protein>
    <submittedName>
        <fullName evidence="1">Uncharacterized protein</fullName>
    </submittedName>
</protein>
<comment type="caution">
    <text evidence="1">The sequence shown here is derived from an EMBL/GenBank/DDBJ whole genome shotgun (WGS) entry which is preliminary data.</text>
</comment>
<proteinExistence type="predicted"/>
<dbReference type="OrthoDB" id="6268604at2"/>
<dbReference type="Proteomes" id="UP000005953">
    <property type="component" value="Unassembled WGS sequence"/>
</dbReference>
<accession>A4BD50</accession>
<dbReference type="RefSeq" id="WP_008048252.1">
    <property type="nucleotide sequence ID" value="NZ_CH724155.1"/>
</dbReference>
<dbReference type="EMBL" id="AAOE01000007">
    <property type="protein sequence ID" value="EAR09794.1"/>
    <property type="molecule type" value="Genomic_DNA"/>
</dbReference>
<dbReference type="AlphaFoldDB" id="A4BD50"/>
<evidence type="ECO:0000313" key="1">
    <source>
        <dbReference type="EMBL" id="EAR09794.1"/>
    </source>
</evidence>
<keyword evidence="2" id="KW-1185">Reference proteome</keyword>
<name>A4BD50_9GAMM</name>
<reference evidence="1 2" key="1">
    <citation type="submission" date="2006-02" db="EMBL/GenBank/DDBJ databases">
        <authorList>
            <person name="Pinhassi J."/>
            <person name="Pedros-Alio C."/>
            <person name="Ferriera S."/>
            <person name="Johnson J."/>
            <person name="Kravitz S."/>
            <person name="Halpern A."/>
            <person name="Remington K."/>
            <person name="Beeson K."/>
            <person name="Tran B."/>
            <person name="Rogers Y.-H."/>
            <person name="Friedman R."/>
            <person name="Venter J.C."/>
        </authorList>
    </citation>
    <scope>NUCLEOTIDE SEQUENCE [LARGE SCALE GENOMIC DNA]</scope>
    <source>
        <strain evidence="1 2">MED297</strain>
    </source>
</reference>
<sequence length="71" mass="8036">MDVFVFVLCIVAITTVAGIYREKLKADAKAARAQAGDDVDARFRAMEERIQTLERIVTDQKHRLKNTIDSL</sequence>
<evidence type="ECO:0000313" key="2">
    <source>
        <dbReference type="Proteomes" id="UP000005953"/>
    </source>
</evidence>
<gene>
    <name evidence="1" type="ORF">MED297_05579</name>
</gene>